<evidence type="ECO:0000256" key="1">
    <source>
        <dbReference type="SAM" id="MobiDB-lite"/>
    </source>
</evidence>
<dbReference type="EMBL" id="NEDP02003316">
    <property type="protein sequence ID" value="OWF48989.1"/>
    <property type="molecule type" value="Genomic_DNA"/>
</dbReference>
<protein>
    <submittedName>
        <fullName evidence="2">Uncharacterized protein</fullName>
    </submittedName>
</protein>
<evidence type="ECO:0000313" key="3">
    <source>
        <dbReference type="Proteomes" id="UP000242188"/>
    </source>
</evidence>
<accession>A0A210QJT4</accession>
<feature type="region of interest" description="Disordered" evidence="1">
    <location>
        <begin position="256"/>
        <end position="275"/>
    </location>
</feature>
<feature type="compositionally biased region" description="Basic residues" evidence="1">
    <location>
        <begin position="171"/>
        <end position="181"/>
    </location>
</feature>
<keyword evidence="3" id="KW-1185">Reference proteome</keyword>
<sequence length="275" mass="31900">MATIECWQPYTPLDQLLSSTLVLTDGEGDVEHVKKELPRSTRRAIKFIRNQKLRPRPGFQRRETWMENQLRLSGDAVYLDLVKTNNHSTLRRESSQSKNSSTENKRRWIHLDLLMDPSIKESSKRLVRTRPSQNVVYRRENVDRAVYSLKEPFEPIPVYEQQIQRMEKRSSRSPRHTNRIKRLGDSDRSKSLEDIDRSETPRDGSKGNNTGVVSKPKNYTEILHYVDDAKSMGAIDSFEPIYVINRKSKEVRECSSDIESLGLDSDQSDVTSQGY</sequence>
<feature type="compositionally biased region" description="Basic and acidic residues" evidence="1">
    <location>
        <begin position="182"/>
        <end position="205"/>
    </location>
</feature>
<comment type="caution">
    <text evidence="2">The sequence shown here is derived from an EMBL/GenBank/DDBJ whole genome shotgun (WGS) entry which is preliminary data.</text>
</comment>
<gene>
    <name evidence="2" type="ORF">KP79_PYT06974</name>
</gene>
<feature type="region of interest" description="Disordered" evidence="1">
    <location>
        <begin position="164"/>
        <end position="214"/>
    </location>
</feature>
<evidence type="ECO:0000313" key="2">
    <source>
        <dbReference type="EMBL" id="OWF48989.1"/>
    </source>
</evidence>
<dbReference type="Proteomes" id="UP000242188">
    <property type="component" value="Unassembled WGS sequence"/>
</dbReference>
<dbReference type="AlphaFoldDB" id="A0A210QJT4"/>
<proteinExistence type="predicted"/>
<organism evidence="2 3">
    <name type="scientific">Mizuhopecten yessoensis</name>
    <name type="common">Japanese scallop</name>
    <name type="synonym">Patinopecten yessoensis</name>
    <dbReference type="NCBI Taxonomy" id="6573"/>
    <lineage>
        <taxon>Eukaryota</taxon>
        <taxon>Metazoa</taxon>
        <taxon>Spiralia</taxon>
        <taxon>Lophotrochozoa</taxon>
        <taxon>Mollusca</taxon>
        <taxon>Bivalvia</taxon>
        <taxon>Autobranchia</taxon>
        <taxon>Pteriomorphia</taxon>
        <taxon>Pectinida</taxon>
        <taxon>Pectinoidea</taxon>
        <taxon>Pectinidae</taxon>
        <taxon>Mizuhopecten</taxon>
    </lineage>
</organism>
<reference evidence="2 3" key="1">
    <citation type="journal article" date="2017" name="Nat. Ecol. Evol.">
        <title>Scallop genome provides insights into evolution of bilaterian karyotype and development.</title>
        <authorList>
            <person name="Wang S."/>
            <person name="Zhang J."/>
            <person name="Jiao W."/>
            <person name="Li J."/>
            <person name="Xun X."/>
            <person name="Sun Y."/>
            <person name="Guo X."/>
            <person name="Huan P."/>
            <person name="Dong B."/>
            <person name="Zhang L."/>
            <person name="Hu X."/>
            <person name="Sun X."/>
            <person name="Wang J."/>
            <person name="Zhao C."/>
            <person name="Wang Y."/>
            <person name="Wang D."/>
            <person name="Huang X."/>
            <person name="Wang R."/>
            <person name="Lv J."/>
            <person name="Li Y."/>
            <person name="Zhang Z."/>
            <person name="Liu B."/>
            <person name="Lu W."/>
            <person name="Hui Y."/>
            <person name="Liang J."/>
            <person name="Zhou Z."/>
            <person name="Hou R."/>
            <person name="Li X."/>
            <person name="Liu Y."/>
            <person name="Li H."/>
            <person name="Ning X."/>
            <person name="Lin Y."/>
            <person name="Zhao L."/>
            <person name="Xing Q."/>
            <person name="Dou J."/>
            <person name="Li Y."/>
            <person name="Mao J."/>
            <person name="Guo H."/>
            <person name="Dou H."/>
            <person name="Li T."/>
            <person name="Mu C."/>
            <person name="Jiang W."/>
            <person name="Fu Q."/>
            <person name="Fu X."/>
            <person name="Miao Y."/>
            <person name="Liu J."/>
            <person name="Yu Q."/>
            <person name="Li R."/>
            <person name="Liao H."/>
            <person name="Li X."/>
            <person name="Kong Y."/>
            <person name="Jiang Z."/>
            <person name="Chourrout D."/>
            <person name="Li R."/>
            <person name="Bao Z."/>
        </authorList>
    </citation>
    <scope>NUCLEOTIDE SEQUENCE [LARGE SCALE GENOMIC DNA]</scope>
    <source>
        <strain evidence="2 3">PY_sf001</strain>
    </source>
</reference>
<name>A0A210QJT4_MIZYE</name>